<accession>M4VNW8</accession>
<comment type="cofactor">
    <cofactor evidence="2 7 8">
        <name>Mg(2+)</name>
        <dbReference type="ChEBI" id="CHEBI:18420"/>
    </cofactor>
</comment>
<keyword evidence="4 7" id="KW-0479">Metal-binding</keyword>
<evidence type="ECO:0000256" key="5">
    <source>
        <dbReference type="ARBA" id="ARBA00022801"/>
    </source>
</evidence>
<dbReference type="GO" id="GO:0007165">
    <property type="term" value="P:signal transduction"/>
    <property type="evidence" value="ECO:0007669"/>
    <property type="project" value="TreeGrafter"/>
</dbReference>
<dbReference type="SUPFAM" id="SSF56655">
    <property type="entry name" value="Carbohydrate phosphatase"/>
    <property type="match status" value="1"/>
</dbReference>
<dbReference type="OrthoDB" id="5289799at2"/>
<evidence type="ECO:0000256" key="1">
    <source>
        <dbReference type="ARBA" id="ARBA00001033"/>
    </source>
</evidence>
<dbReference type="EC" id="3.1.3.25" evidence="8"/>
<dbReference type="PROSITE" id="PS00629">
    <property type="entry name" value="IMP_1"/>
    <property type="match status" value="1"/>
</dbReference>
<dbReference type="AlphaFoldDB" id="M4VNW8"/>
<dbReference type="PANTHER" id="PTHR20854">
    <property type="entry name" value="INOSITOL MONOPHOSPHATASE"/>
    <property type="match status" value="1"/>
</dbReference>
<evidence type="ECO:0000256" key="7">
    <source>
        <dbReference type="PIRSR" id="PIRSR600760-2"/>
    </source>
</evidence>
<comment type="similarity">
    <text evidence="3 8">Belongs to the inositol monophosphatase superfamily.</text>
</comment>
<dbReference type="GO" id="GO:0006020">
    <property type="term" value="P:inositol metabolic process"/>
    <property type="evidence" value="ECO:0007669"/>
    <property type="project" value="TreeGrafter"/>
</dbReference>
<organism evidence="9 10">
    <name type="scientific">Pseudobdellovibrio exovorus JSS</name>
    <dbReference type="NCBI Taxonomy" id="1184267"/>
    <lineage>
        <taxon>Bacteria</taxon>
        <taxon>Pseudomonadati</taxon>
        <taxon>Bdellovibrionota</taxon>
        <taxon>Bdellovibrionia</taxon>
        <taxon>Bdellovibrionales</taxon>
        <taxon>Pseudobdellovibrionaceae</taxon>
        <taxon>Pseudobdellovibrio</taxon>
    </lineage>
</organism>
<dbReference type="PROSITE" id="PS00630">
    <property type="entry name" value="IMP_2"/>
    <property type="match status" value="1"/>
</dbReference>
<proteinExistence type="inferred from homology"/>
<evidence type="ECO:0000256" key="2">
    <source>
        <dbReference type="ARBA" id="ARBA00001946"/>
    </source>
</evidence>
<gene>
    <name evidence="9" type="ORF">A11Q_604</name>
</gene>
<dbReference type="PRINTS" id="PR00377">
    <property type="entry name" value="IMPHPHTASES"/>
</dbReference>
<evidence type="ECO:0000256" key="3">
    <source>
        <dbReference type="ARBA" id="ARBA00009759"/>
    </source>
</evidence>
<comment type="catalytic activity">
    <reaction evidence="1 8">
        <text>a myo-inositol phosphate + H2O = myo-inositol + phosphate</text>
        <dbReference type="Rhea" id="RHEA:24056"/>
        <dbReference type="ChEBI" id="CHEBI:15377"/>
        <dbReference type="ChEBI" id="CHEBI:17268"/>
        <dbReference type="ChEBI" id="CHEBI:43474"/>
        <dbReference type="ChEBI" id="CHEBI:84139"/>
        <dbReference type="EC" id="3.1.3.25"/>
    </reaction>
</comment>
<dbReference type="Gene3D" id="3.30.540.10">
    <property type="entry name" value="Fructose-1,6-Bisphosphatase, subunit A, domain 1"/>
    <property type="match status" value="1"/>
</dbReference>
<protein>
    <recommendedName>
        <fullName evidence="8">Inositol-1-monophosphatase</fullName>
        <ecNumber evidence="8">3.1.3.25</ecNumber>
    </recommendedName>
</protein>
<dbReference type="InterPro" id="IPR022337">
    <property type="entry name" value="Inositol_monophosphatase_SuhB"/>
</dbReference>
<evidence type="ECO:0000256" key="6">
    <source>
        <dbReference type="ARBA" id="ARBA00022842"/>
    </source>
</evidence>
<reference evidence="9 10" key="1">
    <citation type="journal article" date="2013" name="ISME J.">
        <title>By their genes ye shall know them: genomic signatures of predatory bacteria.</title>
        <authorList>
            <person name="Pasternak Z."/>
            <person name="Pietrokovski S."/>
            <person name="Rotem O."/>
            <person name="Gophna U."/>
            <person name="Lurie-Weinberger M.N."/>
            <person name="Jurkevitch E."/>
        </authorList>
    </citation>
    <scope>NUCLEOTIDE SEQUENCE [LARGE SCALE GENOMIC DNA]</scope>
    <source>
        <strain evidence="9 10">JSS</strain>
    </source>
</reference>
<sequence>MKKSRYEAAIEAVKLGRACLLGYFGKIHNIESKDKLGLVSEADRESERIIQHYLQQHCPDVDFLGEETTFAENLHLSRQQKGARWILDPLDGTTNYIHQFPIFCISLALEVDGLIELGIVDVPMLDQTFVAERGKGTFCNGKRVSVSKTEKFSEALLATGFSTEIPELIADQIQIFSSMVKETRGIRRAGAAAYDIALVSSGVFDLFWERNLKPWDTAAGQLLVEEAGGIVRTFTGQPFHPFESTVVAGNASLVEQFLEKIQNLKI</sequence>
<dbReference type="PATRIC" id="fig|1184267.3.peg.614"/>
<dbReference type="HOGENOM" id="CLU_044118_0_4_7"/>
<dbReference type="Gene3D" id="3.40.190.80">
    <property type="match status" value="1"/>
</dbReference>
<dbReference type="GO" id="GO:0046872">
    <property type="term" value="F:metal ion binding"/>
    <property type="evidence" value="ECO:0007669"/>
    <property type="project" value="UniProtKB-KW"/>
</dbReference>
<evidence type="ECO:0000313" key="10">
    <source>
        <dbReference type="Proteomes" id="UP000012040"/>
    </source>
</evidence>
<evidence type="ECO:0000256" key="8">
    <source>
        <dbReference type="RuleBase" id="RU364068"/>
    </source>
</evidence>
<keyword evidence="5 8" id="KW-0378">Hydrolase</keyword>
<evidence type="ECO:0000313" key="9">
    <source>
        <dbReference type="EMBL" id="AGH94824.1"/>
    </source>
</evidence>
<dbReference type="eggNOG" id="COG0483">
    <property type="taxonomic scope" value="Bacteria"/>
</dbReference>
<feature type="binding site" evidence="7">
    <location>
        <position position="90"/>
    </location>
    <ligand>
        <name>Mg(2+)</name>
        <dbReference type="ChEBI" id="CHEBI:18420"/>
        <label>2</label>
    </ligand>
</feature>
<dbReference type="InterPro" id="IPR020550">
    <property type="entry name" value="Inositol_monophosphatase_CS"/>
</dbReference>
<dbReference type="RefSeq" id="WP_015469314.1">
    <property type="nucleotide sequence ID" value="NC_020813.1"/>
</dbReference>
<dbReference type="STRING" id="1184267.A11Q_604"/>
<dbReference type="InterPro" id="IPR020583">
    <property type="entry name" value="Inositol_monoP_metal-BS"/>
</dbReference>
<name>M4VNW8_9BACT</name>
<feature type="binding site" evidence="7">
    <location>
        <position position="216"/>
    </location>
    <ligand>
        <name>Mg(2+)</name>
        <dbReference type="ChEBI" id="CHEBI:18420"/>
        <label>1</label>
        <note>catalytic</note>
    </ligand>
</feature>
<dbReference type="PANTHER" id="PTHR20854:SF4">
    <property type="entry name" value="INOSITOL-1-MONOPHOSPHATASE-RELATED"/>
    <property type="match status" value="1"/>
</dbReference>
<feature type="binding site" evidence="7">
    <location>
        <position position="88"/>
    </location>
    <ligand>
        <name>Mg(2+)</name>
        <dbReference type="ChEBI" id="CHEBI:18420"/>
        <label>1</label>
        <note>catalytic</note>
    </ligand>
</feature>
<dbReference type="Proteomes" id="UP000012040">
    <property type="component" value="Chromosome"/>
</dbReference>
<dbReference type="GO" id="GO:0008934">
    <property type="term" value="F:inositol monophosphate 1-phosphatase activity"/>
    <property type="evidence" value="ECO:0007669"/>
    <property type="project" value="InterPro"/>
</dbReference>
<dbReference type="Pfam" id="PF00459">
    <property type="entry name" value="Inositol_P"/>
    <property type="match status" value="1"/>
</dbReference>
<feature type="binding site" evidence="7">
    <location>
        <position position="66"/>
    </location>
    <ligand>
        <name>Mg(2+)</name>
        <dbReference type="ChEBI" id="CHEBI:18420"/>
        <label>1</label>
        <note>catalytic</note>
    </ligand>
</feature>
<dbReference type="InterPro" id="IPR033942">
    <property type="entry name" value="IMPase"/>
</dbReference>
<evidence type="ECO:0000256" key="4">
    <source>
        <dbReference type="ARBA" id="ARBA00022723"/>
    </source>
</evidence>
<dbReference type="GO" id="GO:0046854">
    <property type="term" value="P:phosphatidylinositol phosphate biosynthetic process"/>
    <property type="evidence" value="ECO:0007669"/>
    <property type="project" value="InterPro"/>
</dbReference>
<dbReference type="InterPro" id="IPR000760">
    <property type="entry name" value="Inositol_monophosphatase-like"/>
</dbReference>
<keyword evidence="6 7" id="KW-0460">Magnesium</keyword>
<feature type="binding site" evidence="7">
    <location>
        <position position="91"/>
    </location>
    <ligand>
        <name>Mg(2+)</name>
        <dbReference type="ChEBI" id="CHEBI:18420"/>
        <label>1</label>
        <note>catalytic</note>
    </ligand>
</feature>
<dbReference type="KEGG" id="bex:A11Q_604"/>
<keyword evidence="10" id="KW-1185">Reference proteome</keyword>
<dbReference type="CDD" id="cd01639">
    <property type="entry name" value="IMPase"/>
    <property type="match status" value="1"/>
</dbReference>
<dbReference type="PRINTS" id="PR01959">
    <property type="entry name" value="SBIMPHPHTASE"/>
</dbReference>
<dbReference type="EMBL" id="CP003537">
    <property type="protein sequence ID" value="AGH94824.1"/>
    <property type="molecule type" value="Genomic_DNA"/>
</dbReference>